<dbReference type="PROSITE" id="PS50097">
    <property type="entry name" value="BTB"/>
    <property type="match status" value="1"/>
</dbReference>
<dbReference type="SUPFAM" id="SSF54695">
    <property type="entry name" value="POZ domain"/>
    <property type="match status" value="1"/>
</dbReference>
<evidence type="ECO:0000256" key="1">
    <source>
        <dbReference type="SAM" id="MobiDB-lite"/>
    </source>
</evidence>
<reference evidence="3" key="1">
    <citation type="submission" date="2021-05" db="EMBL/GenBank/DDBJ databases">
        <authorList>
            <person name="Stam R."/>
        </authorList>
    </citation>
    <scope>NUCLEOTIDE SEQUENCE</scope>
    <source>
        <strain evidence="3">CS162</strain>
    </source>
</reference>
<organism evidence="3 4">
    <name type="scientific">Alternaria atra</name>
    <dbReference type="NCBI Taxonomy" id="119953"/>
    <lineage>
        <taxon>Eukaryota</taxon>
        <taxon>Fungi</taxon>
        <taxon>Dikarya</taxon>
        <taxon>Ascomycota</taxon>
        <taxon>Pezizomycotina</taxon>
        <taxon>Dothideomycetes</taxon>
        <taxon>Pleosporomycetidae</taxon>
        <taxon>Pleosporales</taxon>
        <taxon>Pleosporineae</taxon>
        <taxon>Pleosporaceae</taxon>
        <taxon>Alternaria</taxon>
        <taxon>Alternaria sect. Ulocladioides</taxon>
    </lineage>
</organism>
<feature type="region of interest" description="Disordered" evidence="1">
    <location>
        <begin position="262"/>
        <end position="298"/>
    </location>
</feature>
<dbReference type="InterPro" id="IPR011333">
    <property type="entry name" value="SKP1/BTB/POZ_sf"/>
</dbReference>
<evidence type="ECO:0000313" key="4">
    <source>
        <dbReference type="Proteomes" id="UP000676310"/>
    </source>
</evidence>
<dbReference type="PANTHER" id="PTHR47843">
    <property type="entry name" value="BTB DOMAIN-CONTAINING PROTEIN-RELATED"/>
    <property type="match status" value="1"/>
</dbReference>
<proteinExistence type="predicted"/>
<protein>
    <recommendedName>
        <fullName evidence="2">BTB domain-containing protein</fullName>
    </recommendedName>
</protein>
<evidence type="ECO:0000313" key="3">
    <source>
        <dbReference type="EMBL" id="CAG5186116.1"/>
    </source>
</evidence>
<feature type="region of interest" description="Disordered" evidence="1">
    <location>
        <begin position="332"/>
        <end position="351"/>
    </location>
</feature>
<dbReference type="RefSeq" id="XP_043175071.1">
    <property type="nucleotide sequence ID" value="XM_043319136.1"/>
</dbReference>
<dbReference type="OrthoDB" id="6359816at2759"/>
<accession>A0A8J2IB54</accession>
<dbReference type="EMBL" id="CAJRGZ010000030">
    <property type="protein sequence ID" value="CAG5186116.1"/>
    <property type="molecule type" value="Genomic_DNA"/>
</dbReference>
<gene>
    <name evidence="3" type="ORF">ALTATR162_LOCUS11494</name>
</gene>
<name>A0A8J2IB54_9PLEO</name>
<keyword evidence="4" id="KW-1185">Reference proteome</keyword>
<comment type="caution">
    <text evidence="3">The sequence shown here is derived from an EMBL/GenBank/DDBJ whole genome shotgun (WGS) entry which is preliminary data.</text>
</comment>
<dbReference type="PANTHER" id="PTHR47843:SF5">
    <property type="entry name" value="BTB_POZ DOMAIN PROTEIN"/>
    <property type="match status" value="1"/>
</dbReference>
<dbReference type="CDD" id="cd18186">
    <property type="entry name" value="BTB_POZ_ZBTB_KLHL-like"/>
    <property type="match status" value="1"/>
</dbReference>
<dbReference type="InterPro" id="IPR000210">
    <property type="entry name" value="BTB/POZ_dom"/>
</dbReference>
<feature type="domain" description="BTB" evidence="2">
    <location>
        <begin position="19"/>
        <end position="86"/>
    </location>
</feature>
<dbReference type="Gene3D" id="3.30.710.10">
    <property type="entry name" value="Potassium Channel Kv1.1, Chain A"/>
    <property type="match status" value="1"/>
</dbReference>
<feature type="compositionally biased region" description="Polar residues" evidence="1">
    <location>
        <begin position="264"/>
        <end position="297"/>
    </location>
</feature>
<sequence>MPFSCPPHIIRAYKNGDFTDLVISCGSLIFDVHSVVVGSGCEFFAKSLKFGGKEAEERCIDLPDDDPEMVRRLISYLYLGDYDPTGDFGIAALEQLKQYESNTTASPAHHHRVFSSSRLYDRCACLALNTKNVEQPALDRKAPHCIKTRMPDNSIEVANPLTIHATMYALADKYQVDGLSQVAKAKFQESLDRHVDSEDFIAAVQLTYRNTPESNRGLRDVIVQAFLSYFKVDITELPGLESKLDTIDELSFLLLKSWPRKTEPTSTQKPVSSGSVAHTTPNVATSAAPPTSNTPLLFQTAGTTTSTANASASTLATGSLFGGFAPRTSGGSGSFQLSPSTLGMHRQVNHL</sequence>
<dbReference type="GeneID" id="67011772"/>
<dbReference type="AlphaFoldDB" id="A0A8J2IB54"/>
<evidence type="ECO:0000259" key="2">
    <source>
        <dbReference type="PROSITE" id="PS50097"/>
    </source>
</evidence>
<dbReference type="Proteomes" id="UP000676310">
    <property type="component" value="Unassembled WGS sequence"/>
</dbReference>
<dbReference type="Pfam" id="PF00651">
    <property type="entry name" value="BTB"/>
    <property type="match status" value="1"/>
</dbReference>